<dbReference type="Proteomes" id="UP001303046">
    <property type="component" value="Unassembled WGS sequence"/>
</dbReference>
<proteinExistence type="predicted"/>
<reference evidence="1 2" key="1">
    <citation type="submission" date="2023-08" db="EMBL/GenBank/DDBJ databases">
        <title>A Necator americanus chromosomal reference genome.</title>
        <authorList>
            <person name="Ilik V."/>
            <person name="Petrzelkova K.J."/>
            <person name="Pardy F."/>
            <person name="Fuh T."/>
            <person name="Niatou-Singa F.S."/>
            <person name="Gouil Q."/>
            <person name="Baker L."/>
            <person name="Ritchie M.E."/>
            <person name="Jex A.R."/>
            <person name="Gazzola D."/>
            <person name="Li H."/>
            <person name="Toshio Fujiwara R."/>
            <person name="Zhan B."/>
            <person name="Aroian R.V."/>
            <person name="Pafco B."/>
            <person name="Schwarz E.M."/>
        </authorList>
    </citation>
    <scope>NUCLEOTIDE SEQUENCE [LARGE SCALE GENOMIC DNA]</scope>
    <source>
        <strain evidence="1 2">Aroian</strain>
        <tissue evidence="1">Whole animal</tissue>
    </source>
</reference>
<dbReference type="EMBL" id="JAVFWL010000004">
    <property type="protein sequence ID" value="KAK6751149.1"/>
    <property type="molecule type" value="Genomic_DNA"/>
</dbReference>
<sequence>MKNLCYLVPEISIGDYELHIQSRQNVVLILKYLIHVALSYERLSKKLYRYQMLLSDYNHIIVMQPLAAFQDSDQIEKRFHGYCTARRFEIPRKATMIERKPFGSKDEGHGSYYHWMLSAAS</sequence>
<accession>A0ABR1DL86</accession>
<protein>
    <submittedName>
        <fullName evidence="1">Uncharacterized protein</fullName>
    </submittedName>
</protein>
<name>A0ABR1DL86_NECAM</name>
<gene>
    <name evidence="1" type="primary">Necator_chrIV.g16161</name>
    <name evidence="1" type="ORF">RB195_002865</name>
</gene>
<evidence type="ECO:0000313" key="2">
    <source>
        <dbReference type="Proteomes" id="UP001303046"/>
    </source>
</evidence>
<keyword evidence="2" id="KW-1185">Reference proteome</keyword>
<evidence type="ECO:0000313" key="1">
    <source>
        <dbReference type="EMBL" id="KAK6751149.1"/>
    </source>
</evidence>
<comment type="caution">
    <text evidence="1">The sequence shown here is derived from an EMBL/GenBank/DDBJ whole genome shotgun (WGS) entry which is preliminary data.</text>
</comment>
<organism evidence="1 2">
    <name type="scientific">Necator americanus</name>
    <name type="common">Human hookworm</name>
    <dbReference type="NCBI Taxonomy" id="51031"/>
    <lineage>
        <taxon>Eukaryota</taxon>
        <taxon>Metazoa</taxon>
        <taxon>Ecdysozoa</taxon>
        <taxon>Nematoda</taxon>
        <taxon>Chromadorea</taxon>
        <taxon>Rhabditida</taxon>
        <taxon>Rhabditina</taxon>
        <taxon>Rhabditomorpha</taxon>
        <taxon>Strongyloidea</taxon>
        <taxon>Ancylostomatidae</taxon>
        <taxon>Bunostominae</taxon>
        <taxon>Necator</taxon>
    </lineage>
</organism>